<evidence type="ECO:0000256" key="12">
    <source>
        <dbReference type="ARBA" id="ARBA00023244"/>
    </source>
</evidence>
<keyword evidence="6 15" id="KW-0963">Cytoplasm</keyword>
<dbReference type="Pfam" id="PF04055">
    <property type="entry name" value="Radical_SAM"/>
    <property type="match status" value="1"/>
</dbReference>
<dbReference type="PANTHER" id="PTHR13932:SF6">
    <property type="entry name" value="OXYGEN-INDEPENDENT COPROPORPHYRINOGEN III OXIDASE"/>
    <property type="match status" value="1"/>
</dbReference>
<evidence type="ECO:0000256" key="14">
    <source>
        <dbReference type="ARBA" id="ARBA00048321"/>
    </source>
</evidence>
<comment type="similarity">
    <text evidence="3 15">Belongs to the anaerobic coproporphyrinogen-III oxidase family.</text>
</comment>
<keyword evidence="9 15" id="KW-0560">Oxidoreductase</keyword>
<evidence type="ECO:0000313" key="19">
    <source>
        <dbReference type="EMBL" id="NBG66625.1"/>
    </source>
</evidence>
<dbReference type="SFLD" id="SFLDS00029">
    <property type="entry name" value="Radical_SAM"/>
    <property type="match status" value="1"/>
</dbReference>
<dbReference type="GO" id="GO:0004109">
    <property type="term" value="F:coproporphyrinogen oxidase activity"/>
    <property type="evidence" value="ECO:0007669"/>
    <property type="project" value="InterPro"/>
</dbReference>
<dbReference type="GO" id="GO:0006782">
    <property type="term" value="P:protoporphyrinogen IX biosynthetic process"/>
    <property type="evidence" value="ECO:0007669"/>
    <property type="project" value="UniProtKB-UniPathway"/>
</dbReference>
<dbReference type="Proteomes" id="UP000470771">
    <property type="component" value="Unassembled WGS sequence"/>
</dbReference>
<feature type="binding site" evidence="16">
    <location>
        <position position="243"/>
    </location>
    <ligand>
        <name>S-adenosyl-L-methionine</name>
        <dbReference type="ChEBI" id="CHEBI:59789"/>
        <label>2</label>
    </ligand>
</feature>
<evidence type="ECO:0000256" key="13">
    <source>
        <dbReference type="ARBA" id="ARBA00024295"/>
    </source>
</evidence>
<feature type="binding site" evidence="16">
    <location>
        <begin position="113"/>
        <end position="114"/>
    </location>
    <ligand>
        <name>S-adenosyl-L-methionine</name>
        <dbReference type="ChEBI" id="CHEBI:59789"/>
        <label>2</label>
    </ligand>
</feature>
<evidence type="ECO:0000256" key="5">
    <source>
        <dbReference type="ARBA" id="ARBA00022485"/>
    </source>
</evidence>
<dbReference type="EC" id="1.3.98.3" evidence="15"/>
<dbReference type="InterPro" id="IPR023404">
    <property type="entry name" value="rSAM_horseshoe"/>
</dbReference>
<dbReference type="InterPro" id="IPR004558">
    <property type="entry name" value="Coprogen_oxidase_HemN"/>
</dbReference>
<dbReference type="PANTHER" id="PTHR13932">
    <property type="entry name" value="COPROPORPHYRINIGEN III OXIDASE"/>
    <property type="match status" value="1"/>
</dbReference>
<dbReference type="EMBL" id="WWNE01000008">
    <property type="protein sequence ID" value="NBG66625.1"/>
    <property type="molecule type" value="Genomic_DNA"/>
</dbReference>
<feature type="binding site" evidence="17">
    <location>
        <position position="65"/>
    </location>
    <ligand>
        <name>[4Fe-4S] cluster</name>
        <dbReference type="ChEBI" id="CHEBI:49883"/>
        <note>4Fe-4S-S-AdoMet</note>
    </ligand>
</feature>
<organism evidence="19 20">
    <name type="scientific">Acidiluteibacter ferrifornacis</name>
    <dbReference type="NCBI Taxonomy" id="2692424"/>
    <lineage>
        <taxon>Bacteria</taxon>
        <taxon>Pseudomonadati</taxon>
        <taxon>Bacteroidota</taxon>
        <taxon>Flavobacteriia</taxon>
        <taxon>Flavobacteriales</taxon>
        <taxon>Cryomorphaceae</taxon>
        <taxon>Acidiluteibacter</taxon>
    </lineage>
</organism>
<dbReference type="AlphaFoldDB" id="A0A6N9NQD8"/>
<keyword evidence="20" id="KW-1185">Reference proteome</keyword>
<dbReference type="UniPathway" id="UPA00251">
    <property type="reaction ID" value="UER00323"/>
</dbReference>
<feature type="domain" description="Radical SAM core" evidence="18">
    <location>
        <begin position="46"/>
        <end position="280"/>
    </location>
</feature>
<keyword evidence="5 15" id="KW-0004">4Fe-4S</keyword>
<dbReference type="InterPro" id="IPR007197">
    <property type="entry name" value="rSAM"/>
</dbReference>
<evidence type="ECO:0000256" key="7">
    <source>
        <dbReference type="ARBA" id="ARBA00022691"/>
    </source>
</evidence>
<gene>
    <name evidence="19" type="primary">hemN</name>
    <name evidence="19" type="ORF">GQN54_10915</name>
</gene>
<dbReference type="InterPro" id="IPR058240">
    <property type="entry name" value="rSAM_sf"/>
</dbReference>
<dbReference type="Gene3D" id="3.80.30.20">
    <property type="entry name" value="tm_1862 like domain"/>
    <property type="match status" value="1"/>
</dbReference>
<evidence type="ECO:0000256" key="16">
    <source>
        <dbReference type="PIRSR" id="PIRSR000167-1"/>
    </source>
</evidence>
<dbReference type="PROSITE" id="PS51918">
    <property type="entry name" value="RADICAL_SAM"/>
    <property type="match status" value="1"/>
</dbReference>
<sequence length="454" mass="52279">MAQSLIAKYNIPGPRYTSYPTVPYWDEKGIDLDAWKKSVKLSFDESNEKEGISLYVHLPFCESLCTFCGCNKRITKNHEVEDPYITAVLKEWDLYLELLGETPIISEIHFGGGTPTFFSPESLRKLILGLTSKGIIPENHSYSFEGHPNNTKLEHLKVMNELGFNRASYGVQDFDPKVQKTINRIQPFEVVEEVINNTRAAGYTSTSFDLVYGLPHQTKESIIDTINKVRELKPDRIAYYSYAHVPWIKGNGQRGYDEADLPKDDEKRELYEIGYQLLLDSGYKEIGMDHFALETDSMYVSMKNKELHRNFMGYSASKTQLMIGLGVSSISDSWYAFAQNVKTVEEYYKIIEEGEIPIFRGHELTEEDLVIRRHILDIMCHYETSWADEESYHEIIDECIPRLTELIEDGFLELGNKSLKVTEAGKPFIRNICMAFDVRLIRNKPQTQLFSMTI</sequence>
<protein>
    <recommendedName>
        <fullName evidence="15">Coproporphyrinogen-III oxidase</fullName>
        <ecNumber evidence="15">1.3.98.3</ecNumber>
    </recommendedName>
</protein>
<feature type="binding site" evidence="16">
    <location>
        <position position="209"/>
    </location>
    <ligand>
        <name>S-adenosyl-L-methionine</name>
        <dbReference type="ChEBI" id="CHEBI:59789"/>
        <label>2</label>
    </ligand>
</feature>
<feature type="binding site" evidence="16">
    <location>
        <position position="184"/>
    </location>
    <ligand>
        <name>S-adenosyl-L-methionine</name>
        <dbReference type="ChEBI" id="CHEBI:59789"/>
        <label>2</label>
    </ligand>
</feature>
<comment type="caution">
    <text evidence="19">The sequence shown here is derived from an EMBL/GenBank/DDBJ whole genome shotgun (WGS) entry which is preliminary data.</text>
</comment>
<dbReference type="GO" id="GO:0005737">
    <property type="term" value="C:cytoplasm"/>
    <property type="evidence" value="ECO:0007669"/>
    <property type="project" value="UniProtKB-SubCell"/>
</dbReference>
<dbReference type="Gene3D" id="1.10.10.920">
    <property type="match status" value="1"/>
</dbReference>
<evidence type="ECO:0000256" key="8">
    <source>
        <dbReference type="ARBA" id="ARBA00022723"/>
    </source>
</evidence>
<comment type="subunit">
    <text evidence="4">Monomer.</text>
</comment>
<dbReference type="GO" id="GO:0046872">
    <property type="term" value="F:metal ion binding"/>
    <property type="evidence" value="ECO:0007669"/>
    <property type="project" value="UniProtKB-KW"/>
</dbReference>
<dbReference type="SMART" id="SM00729">
    <property type="entry name" value="Elp3"/>
    <property type="match status" value="1"/>
</dbReference>
<evidence type="ECO:0000313" key="20">
    <source>
        <dbReference type="Proteomes" id="UP000470771"/>
    </source>
</evidence>
<evidence type="ECO:0000256" key="1">
    <source>
        <dbReference type="ARBA" id="ARBA00004496"/>
    </source>
</evidence>
<feature type="binding site" evidence="16">
    <location>
        <position position="55"/>
    </location>
    <ligand>
        <name>S-adenosyl-L-methionine</name>
        <dbReference type="ChEBI" id="CHEBI:59789"/>
        <label>1</label>
    </ligand>
</feature>
<feature type="binding site" evidence="17">
    <location>
        <position position="61"/>
    </location>
    <ligand>
        <name>[4Fe-4S] cluster</name>
        <dbReference type="ChEBI" id="CHEBI:49883"/>
        <note>4Fe-4S-S-AdoMet</note>
    </ligand>
</feature>
<feature type="binding site" evidence="16">
    <location>
        <begin position="67"/>
        <end position="69"/>
    </location>
    <ligand>
        <name>S-adenosyl-L-methionine</name>
        <dbReference type="ChEBI" id="CHEBI:59789"/>
        <label>2</label>
    </ligand>
</feature>
<keyword evidence="12 15" id="KW-0627">Porphyrin biosynthesis</keyword>
<dbReference type="SFLD" id="SFLDG01082">
    <property type="entry name" value="B12-binding_domain_containing"/>
    <property type="match status" value="1"/>
</dbReference>
<evidence type="ECO:0000256" key="11">
    <source>
        <dbReference type="ARBA" id="ARBA00023014"/>
    </source>
</evidence>
<comment type="subcellular location">
    <subcellularLocation>
        <location evidence="1 15">Cytoplasm</location>
    </subcellularLocation>
</comment>
<keyword evidence="10 15" id="KW-0408">Iron</keyword>
<dbReference type="GO" id="GO:0051539">
    <property type="term" value="F:4 iron, 4 sulfur cluster binding"/>
    <property type="evidence" value="ECO:0007669"/>
    <property type="project" value="UniProtKB-KW"/>
</dbReference>
<evidence type="ECO:0000256" key="15">
    <source>
        <dbReference type="PIRNR" id="PIRNR000167"/>
    </source>
</evidence>
<dbReference type="CDD" id="cd01335">
    <property type="entry name" value="Radical_SAM"/>
    <property type="match status" value="1"/>
</dbReference>
<feature type="binding site" evidence="16">
    <location>
        <position position="330"/>
    </location>
    <ligand>
        <name>S-adenosyl-L-methionine</name>
        <dbReference type="ChEBI" id="CHEBI:59789"/>
        <label>1</label>
    </ligand>
</feature>
<comment type="pathway">
    <text evidence="2 15">Porphyrin-containing compound metabolism; protoporphyrin-IX biosynthesis; protoporphyrinogen-IX from coproporphyrinogen-III (AdoMet route): step 1/1.</text>
</comment>
<dbReference type="SUPFAM" id="SSF102114">
    <property type="entry name" value="Radical SAM enzymes"/>
    <property type="match status" value="1"/>
</dbReference>
<accession>A0A6N9NQD8</accession>
<evidence type="ECO:0000256" key="4">
    <source>
        <dbReference type="ARBA" id="ARBA00011245"/>
    </source>
</evidence>
<reference evidence="19 20" key="1">
    <citation type="submission" date="2019-12" db="EMBL/GenBank/DDBJ databases">
        <authorList>
            <person name="Zhao J."/>
        </authorList>
    </citation>
    <scope>NUCLEOTIDE SEQUENCE [LARGE SCALE GENOMIC DNA]</scope>
    <source>
        <strain evidence="19 20">S-15</strain>
    </source>
</reference>
<evidence type="ECO:0000256" key="2">
    <source>
        <dbReference type="ARBA" id="ARBA00004785"/>
    </source>
</evidence>
<feature type="binding site" evidence="16">
    <location>
        <position position="112"/>
    </location>
    <ligand>
        <name>S-adenosyl-L-methionine</name>
        <dbReference type="ChEBI" id="CHEBI:59789"/>
        <label>1</label>
    </ligand>
</feature>
<comment type="function">
    <text evidence="13">Involved in the heme biosynthesis. Catalyzes the anaerobic oxidative decarboxylation of propionate groups of rings A and B of coproporphyrinogen III to yield the vinyl groups in protoporphyrinogen IX.</text>
</comment>
<evidence type="ECO:0000256" key="10">
    <source>
        <dbReference type="ARBA" id="ARBA00023004"/>
    </source>
</evidence>
<keyword evidence="7 15" id="KW-0949">S-adenosyl-L-methionine</keyword>
<proteinExistence type="inferred from homology"/>
<feature type="binding site" evidence="16">
    <location>
        <position position="145"/>
    </location>
    <ligand>
        <name>S-adenosyl-L-methionine</name>
        <dbReference type="ChEBI" id="CHEBI:59789"/>
        <label>1</label>
    </ligand>
</feature>
<keyword evidence="8 15" id="KW-0479">Metal-binding</keyword>
<feature type="binding site" evidence="17">
    <location>
        <position position="68"/>
    </location>
    <ligand>
        <name>[4Fe-4S] cluster</name>
        <dbReference type="ChEBI" id="CHEBI:49883"/>
        <note>4Fe-4S-S-AdoMet</note>
    </ligand>
</feature>
<dbReference type="InterPro" id="IPR034505">
    <property type="entry name" value="Coproporphyrinogen-III_oxidase"/>
</dbReference>
<dbReference type="InterPro" id="IPR006638">
    <property type="entry name" value="Elp3/MiaA/NifB-like_rSAM"/>
</dbReference>
<name>A0A6N9NQD8_9FLAO</name>
<comment type="catalytic activity">
    <reaction evidence="14 15">
        <text>coproporphyrinogen III + 2 S-adenosyl-L-methionine = protoporphyrinogen IX + 2 5'-deoxyadenosine + 2 L-methionine + 2 CO2</text>
        <dbReference type="Rhea" id="RHEA:15425"/>
        <dbReference type="ChEBI" id="CHEBI:16526"/>
        <dbReference type="ChEBI" id="CHEBI:17319"/>
        <dbReference type="ChEBI" id="CHEBI:57307"/>
        <dbReference type="ChEBI" id="CHEBI:57309"/>
        <dbReference type="ChEBI" id="CHEBI:57844"/>
        <dbReference type="ChEBI" id="CHEBI:59789"/>
        <dbReference type="EC" id="1.3.98.3"/>
    </reaction>
</comment>
<dbReference type="GO" id="GO:0051989">
    <property type="term" value="F:coproporphyrinogen dehydrogenase activity"/>
    <property type="evidence" value="ECO:0007669"/>
    <property type="project" value="UniProtKB-EC"/>
</dbReference>
<evidence type="ECO:0000256" key="9">
    <source>
        <dbReference type="ARBA" id="ARBA00023002"/>
    </source>
</evidence>
<evidence type="ECO:0000259" key="18">
    <source>
        <dbReference type="PROSITE" id="PS51918"/>
    </source>
</evidence>
<evidence type="ECO:0000256" key="6">
    <source>
        <dbReference type="ARBA" id="ARBA00022490"/>
    </source>
</evidence>
<dbReference type="NCBIfam" id="TIGR00538">
    <property type="entry name" value="hemN"/>
    <property type="match status" value="1"/>
</dbReference>
<evidence type="ECO:0000256" key="3">
    <source>
        <dbReference type="ARBA" id="ARBA00005493"/>
    </source>
</evidence>
<keyword evidence="11 15" id="KW-0411">Iron-sulfur</keyword>
<feature type="binding site" evidence="16">
    <location>
        <position position="172"/>
    </location>
    <ligand>
        <name>S-adenosyl-L-methionine</name>
        <dbReference type="ChEBI" id="CHEBI:59789"/>
        <label>2</label>
    </ligand>
</feature>
<dbReference type="PIRSF" id="PIRSF000167">
    <property type="entry name" value="HemN"/>
    <property type="match status" value="1"/>
</dbReference>
<dbReference type="RefSeq" id="WP_160633580.1">
    <property type="nucleotide sequence ID" value="NZ_WWNE01000008.1"/>
</dbReference>
<comment type="cofactor">
    <cofactor evidence="15 17">
        <name>[4Fe-4S] cluster</name>
        <dbReference type="ChEBI" id="CHEBI:49883"/>
    </cofactor>
    <text evidence="15 17">Binds 1 [4Fe-4S] cluster. The cluster is coordinated with 3 cysteines and an exchangeable S-adenosyl-L-methionine.</text>
</comment>
<dbReference type="SFLD" id="SFLDG01065">
    <property type="entry name" value="anaerobic_coproporphyrinogen-I"/>
    <property type="match status" value="1"/>
</dbReference>
<evidence type="ECO:0000256" key="17">
    <source>
        <dbReference type="PIRSR" id="PIRSR000167-2"/>
    </source>
</evidence>